<dbReference type="EMBL" id="AM114193">
    <property type="protein sequence ID" value="CAJ37279.1"/>
    <property type="molecule type" value="Genomic_DNA"/>
</dbReference>
<gene>
    <name evidence="2" type="ORF">RCIX2154</name>
</gene>
<dbReference type="Proteomes" id="UP000000663">
    <property type="component" value="Chromosome"/>
</dbReference>
<organism evidence="2 3">
    <name type="scientific">Methanocella arvoryzae (strain DSM 22066 / NBRC 105507 / MRE50)</name>
    <dbReference type="NCBI Taxonomy" id="351160"/>
    <lineage>
        <taxon>Archaea</taxon>
        <taxon>Methanobacteriati</taxon>
        <taxon>Methanobacteriota</taxon>
        <taxon>Stenosarchaea group</taxon>
        <taxon>Methanomicrobia</taxon>
        <taxon>Methanocellales</taxon>
        <taxon>Methanocellaceae</taxon>
        <taxon>Methanocella</taxon>
    </lineage>
</organism>
<protein>
    <submittedName>
        <fullName evidence="2">Uncharacterized protein</fullName>
    </submittedName>
</protein>
<evidence type="ECO:0000256" key="1">
    <source>
        <dbReference type="SAM" id="MobiDB-lite"/>
    </source>
</evidence>
<feature type="compositionally biased region" description="Basic residues" evidence="1">
    <location>
        <begin position="1"/>
        <end position="10"/>
    </location>
</feature>
<feature type="region of interest" description="Disordered" evidence="1">
    <location>
        <begin position="1"/>
        <end position="67"/>
    </location>
</feature>
<sequence>MIRMPGKFRKREVERKGTEKEMGKEKILLDKNAEDLAHPERLSQEYESESSKPAEEKTAGAKYRRTT</sequence>
<accession>Q0W2W4</accession>
<dbReference type="AlphaFoldDB" id="Q0W2W4"/>
<reference evidence="2 3" key="1">
    <citation type="journal article" date="2006" name="Science">
        <title>Genome of rice cluster I archaea -- the key methane producers in the rice rhizosphere.</title>
        <authorList>
            <person name="Erkel C."/>
            <person name="Kube M."/>
            <person name="Reinhardt R."/>
            <person name="Liesack W."/>
        </authorList>
    </citation>
    <scope>NUCLEOTIDE SEQUENCE [LARGE SCALE GENOMIC DNA]</scope>
    <source>
        <strain evidence="3">DSM 22066 / NBRC 105507 / MRE50</strain>
    </source>
</reference>
<dbReference type="eggNOG" id="arCOG12560">
    <property type="taxonomic scope" value="Archaea"/>
</dbReference>
<proteinExistence type="predicted"/>
<keyword evidence="3" id="KW-1185">Reference proteome</keyword>
<evidence type="ECO:0000313" key="3">
    <source>
        <dbReference type="Proteomes" id="UP000000663"/>
    </source>
</evidence>
<dbReference type="KEGG" id="rci:RCIX2154"/>
<evidence type="ECO:0000313" key="2">
    <source>
        <dbReference type="EMBL" id="CAJ37279.1"/>
    </source>
</evidence>
<name>Q0W2W4_METAR</name>
<feature type="compositionally biased region" description="Basic and acidic residues" evidence="1">
    <location>
        <begin position="11"/>
        <end position="59"/>
    </location>
</feature>
<dbReference type="STRING" id="351160.RCIX2154"/>